<feature type="compositionally biased region" description="Polar residues" evidence="1">
    <location>
        <begin position="103"/>
        <end position="113"/>
    </location>
</feature>
<feature type="region of interest" description="Disordered" evidence="1">
    <location>
        <begin position="202"/>
        <end position="237"/>
    </location>
</feature>
<dbReference type="InterPro" id="IPR000504">
    <property type="entry name" value="RRM_dom"/>
</dbReference>
<feature type="compositionally biased region" description="Basic and acidic residues" evidence="1">
    <location>
        <begin position="86"/>
        <end position="100"/>
    </location>
</feature>
<feature type="compositionally biased region" description="Polar residues" evidence="1">
    <location>
        <begin position="53"/>
        <end position="62"/>
    </location>
</feature>
<feature type="region of interest" description="Disordered" evidence="1">
    <location>
        <begin position="314"/>
        <end position="365"/>
    </location>
</feature>
<feature type="compositionally biased region" description="Pro residues" evidence="1">
    <location>
        <begin position="355"/>
        <end position="365"/>
    </location>
</feature>
<feature type="region of interest" description="Disordered" evidence="1">
    <location>
        <begin position="1"/>
        <end position="63"/>
    </location>
</feature>
<feature type="compositionally biased region" description="Basic and acidic residues" evidence="1">
    <location>
        <begin position="552"/>
        <end position="573"/>
    </location>
</feature>
<feature type="compositionally biased region" description="Basic residues" evidence="1">
    <location>
        <begin position="9"/>
        <end position="20"/>
    </location>
</feature>
<feature type="compositionally biased region" description="Low complexity" evidence="1">
    <location>
        <begin position="529"/>
        <end position="545"/>
    </location>
</feature>
<dbReference type="Gene3D" id="3.30.70.330">
    <property type="match status" value="1"/>
</dbReference>
<dbReference type="InterPro" id="IPR012677">
    <property type="entry name" value="Nucleotide-bd_a/b_plait_sf"/>
</dbReference>
<evidence type="ECO:0000313" key="4">
    <source>
        <dbReference type="Proteomes" id="UP000009022"/>
    </source>
</evidence>
<feature type="compositionally biased region" description="Basic residues" evidence="1">
    <location>
        <begin position="636"/>
        <end position="647"/>
    </location>
</feature>
<feature type="region of interest" description="Disordered" evidence="1">
    <location>
        <begin position="450"/>
        <end position="682"/>
    </location>
</feature>
<dbReference type="SUPFAM" id="SSF54928">
    <property type="entry name" value="RNA-binding domain, RBD"/>
    <property type="match status" value="1"/>
</dbReference>
<dbReference type="GeneID" id="6751440"/>
<dbReference type="InParanoid" id="B3RQV0"/>
<proteinExistence type="predicted"/>
<accession>B3RQV0</accession>
<dbReference type="EMBL" id="DS985243">
    <property type="protein sequence ID" value="EDV26769.1"/>
    <property type="molecule type" value="Genomic_DNA"/>
</dbReference>
<gene>
    <name evidence="3" type="ORF">TRIADDRAFT_54007</name>
</gene>
<feature type="compositionally biased region" description="Basic and acidic residues" evidence="1">
    <location>
        <begin position="141"/>
        <end position="150"/>
    </location>
</feature>
<feature type="compositionally biased region" description="Basic and acidic residues" evidence="1">
    <location>
        <begin position="615"/>
        <end position="635"/>
    </location>
</feature>
<name>B3RQV0_TRIAD</name>
<dbReference type="AlphaFoldDB" id="B3RQV0"/>
<dbReference type="CTD" id="6751440"/>
<dbReference type="CDD" id="cd00590">
    <property type="entry name" value="RRM_SF"/>
    <property type="match status" value="1"/>
</dbReference>
<feature type="compositionally biased region" description="Pro residues" evidence="1">
    <location>
        <begin position="323"/>
        <end position="333"/>
    </location>
</feature>
<dbReference type="InterPro" id="IPR035979">
    <property type="entry name" value="RBD_domain_sf"/>
</dbReference>
<dbReference type="HOGENOM" id="CLU_358027_0_0_1"/>
<dbReference type="RefSeq" id="XP_002110765.1">
    <property type="nucleotide sequence ID" value="XM_002110729.1"/>
</dbReference>
<feature type="compositionally biased region" description="Polar residues" evidence="1">
    <location>
        <begin position="228"/>
        <end position="237"/>
    </location>
</feature>
<organism evidence="3 4">
    <name type="scientific">Trichoplax adhaerens</name>
    <name type="common">Trichoplax reptans</name>
    <dbReference type="NCBI Taxonomy" id="10228"/>
    <lineage>
        <taxon>Eukaryota</taxon>
        <taxon>Metazoa</taxon>
        <taxon>Placozoa</taxon>
        <taxon>Uniplacotomia</taxon>
        <taxon>Trichoplacea</taxon>
        <taxon>Trichoplacidae</taxon>
        <taxon>Trichoplax</taxon>
    </lineage>
</organism>
<keyword evidence="4" id="KW-1185">Reference proteome</keyword>
<reference evidence="3 4" key="1">
    <citation type="journal article" date="2008" name="Nature">
        <title>The Trichoplax genome and the nature of placozoans.</title>
        <authorList>
            <person name="Srivastava M."/>
            <person name="Begovic E."/>
            <person name="Chapman J."/>
            <person name="Putnam N.H."/>
            <person name="Hellsten U."/>
            <person name="Kawashima T."/>
            <person name="Kuo A."/>
            <person name="Mitros T."/>
            <person name="Salamov A."/>
            <person name="Carpenter M.L."/>
            <person name="Signorovitch A.Y."/>
            <person name="Moreno M.A."/>
            <person name="Kamm K."/>
            <person name="Grimwood J."/>
            <person name="Schmutz J."/>
            <person name="Shapiro H."/>
            <person name="Grigoriev I.V."/>
            <person name="Buss L.W."/>
            <person name="Schierwater B."/>
            <person name="Dellaporta S.L."/>
            <person name="Rokhsar D.S."/>
        </authorList>
    </citation>
    <scope>NUCLEOTIDE SEQUENCE [LARGE SCALE GENOMIC DNA]</scope>
    <source>
        <strain evidence="3 4">Grell-BS-1999</strain>
    </source>
</reference>
<dbReference type="OMA" id="IFNAYIC"/>
<evidence type="ECO:0000313" key="3">
    <source>
        <dbReference type="EMBL" id="EDV26769.1"/>
    </source>
</evidence>
<dbReference type="Pfam" id="PF00076">
    <property type="entry name" value="RRM_1"/>
    <property type="match status" value="1"/>
</dbReference>
<dbReference type="KEGG" id="tad:TRIADDRAFT_54007"/>
<evidence type="ECO:0000259" key="2">
    <source>
        <dbReference type="Pfam" id="PF00076"/>
    </source>
</evidence>
<feature type="compositionally biased region" description="Basic and acidic residues" evidence="1">
    <location>
        <begin position="496"/>
        <end position="505"/>
    </location>
</feature>
<feature type="region of interest" description="Disordered" evidence="1">
    <location>
        <begin position="86"/>
        <end position="171"/>
    </location>
</feature>
<feature type="compositionally biased region" description="Basic residues" evidence="1">
    <location>
        <begin position="461"/>
        <end position="476"/>
    </location>
</feature>
<feature type="compositionally biased region" description="Basic residues" evidence="1">
    <location>
        <begin position="668"/>
        <end position="679"/>
    </location>
</feature>
<feature type="compositionally biased region" description="Basic and acidic residues" evidence="1">
    <location>
        <begin position="648"/>
        <end position="665"/>
    </location>
</feature>
<feature type="compositionally biased region" description="Acidic residues" evidence="1">
    <location>
        <begin position="130"/>
        <end position="140"/>
    </location>
</feature>
<protein>
    <recommendedName>
        <fullName evidence="2">RRM domain-containing protein</fullName>
    </recommendedName>
</protein>
<sequence>MSTRQAAKGPRKANRKRQRRPLVNVVIEASASESAQVDSTNGNSERGLAEALPNSNDLLSRSDSIEIKETEADLMKDLSDVEYADEDKLLRSSDEEKNEQIQEETAQNITSASIDDLPDDIPEERKHDEEFLDFDSEESDNSERVEKFASERSSTTVVVPRSDQSRHANIKDVSLDEHIKSGSIKMPQNVNVKDNKKKKLNKNWHNTPKQFGHRQQGQKRFPAPFQMPRSNPVNNQRNFDMRPFAPRPLFQPRPQQGQIGNITSNNVIKNTDYLFRVVERFKKDDLNILAIGPPHQPRNIHVNPQFLANRGAIGNGPQNFQPPSRPPNAPNFPPSVHSRLGINNRLGNPQRMNTPVPPQPVPQPPHQMPIAPPVGPPRFQTGVAPPQMPPVTVNTPPVPPTNMPWLNNPQMQFQVNQTPAPTKPQDMSQTQPKILSKQMAENNQLYETMQKQLQRSEERRKQRVLRGNRSPSRSRSRSLSQSLSRSRSRSRSSSSYDRRRSSRKDSSRRRYRPYKSARSISKSPKRDWSSSSRSRSFTGSSTNGSDNYESDISDRSDQSSEENYERSASRENSHSIGGESISLEEESDFSEKSRSPPPPKRPIKDSYPPRRAKRYRMERLDDSKRPSRPNQDRSRPSHHSFSKRERHNRYDKSVKDVSRREERNVHQTVHHGTRQKASKSTRIVTIAREQSRKQKSPPRSSVVLTTNNKVSNEDRRELVIGFLSPNTNYRKLYKILSDIGPVESLQMDSKRQKAYVVFAKSDYAVACRRRLHRYCNIFNAYIC</sequence>
<feature type="compositionally biased region" description="Polar residues" evidence="1">
    <location>
        <begin position="31"/>
        <end position="44"/>
    </location>
</feature>
<dbReference type="STRING" id="10228.B3RQV0"/>
<feature type="compositionally biased region" description="Basic residues" evidence="1">
    <location>
        <begin position="506"/>
        <end position="515"/>
    </location>
</feature>
<feature type="domain" description="RRM" evidence="2">
    <location>
        <begin position="718"/>
        <end position="774"/>
    </location>
</feature>
<feature type="compositionally biased region" description="Low complexity" evidence="1">
    <location>
        <begin position="477"/>
        <end position="495"/>
    </location>
</feature>
<evidence type="ECO:0000256" key="1">
    <source>
        <dbReference type="SAM" id="MobiDB-lite"/>
    </source>
</evidence>
<dbReference type="GO" id="GO:0003723">
    <property type="term" value="F:RNA binding"/>
    <property type="evidence" value="ECO:0007669"/>
    <property type="project" value="InterPro"/>
</dbReference>
<dbReference type="Proteomes" id="UP000009022">
    <property type="component" value="Unassembled WGS sequence"/>
</dbReference>